<feature type="region of interest" description="Disordered" evidence="1">
    <location>
        <begin position="17"/>
        <end position="42"/>
    </location>
</feature>
<feature type="compositionally biased region" description="Low complexity" evidence="1">
    <location>
        <begin position="17"/>
        <end position="31"/>
    </location>
</feature>
<protein>
    <submittedName>
        <fullName evidence="2">Uncharacterized protein</fullName>
    </submittedName>
</protein>
<sequence>MTFDPIAADLAVRAARATAGSARPDAPVVPDRPARTRPTRAARSRVAARLHGFARWVEPAPRRTYLHG</sequence>
<proteinExistence type="predicted"/>
<organism evidence="2 3">
    <name type="scientific">Nocardioides conyzicola</name>
    <dbReference type="NCBI Taxonomy" id="1651781"/>
    <lineage>
        <taxon>Bacteria</taxon>
        <taxon>Bacillati</taxon>
        <taxon>Actinomycetota</taxon>
        <taxon>Actinomycetes</taxon>
        <taxon>Propionibacteriales</taxon>
        <taxon>Nocardioidaceae</taxon>
        <taxon>Nocardioides</taxon>
    </lineage>
</organism>
<evidence type="ECO:0000313" key="2">
    <source>
        <dbReference type="EMBL" id="GAA4703882.1"/>
    </source>
</evidence>
<dbReference type="RefSeq" id="WP_345521278.1">
    <property type="nucleotide sequence ID" value="NZ_BAABKM010000002.1"/>
</dbReference>
<name>A0ABP8XA19_9ACTN</name>
<evidence type="ECO:0000256" key="1">
    <source>
        <dbReference type="SAM" id="MobiDB-lite"/>
    </source>
</evidence>
<reference evidence="3" key="1">
    <citation type="journal article" date="2019" name="Int. J. Syst. Evol. Microbiol.">
        <title>The Global Catalogue of Microorganisms (GCM) 10K type strain sequencing project: providing services to taxonomists for standard genome sequencing and annotation.</title>
        <authorList>
            <consortium name="The Broad Institute Genomics Platform"/>
            <consortium name="The Broad Institute Genome Sequencing Center for Infectious Disease"/>
            <person name="Wu L."/>
            <person name="Ma J."/>
        </authorList>
    </citation>
    <scope>NUCLEOTIDE SEQUENCE [LARGE SCALE GENOMIC DNA]</scope>
    <source>
        <strain evidence="3">JCM 18531</strain>
    </source>
</reference>
<comment type="caution">
    <text evidence="2">The sequence shown here is derived from an EMBL/GenBank/DDBJ whole genome shotgun (WGS) entry which is preliminary data.</text>
</comment>
<dbReference type="EMBL" id="BAABKM010000002">
    <property type="protein sequence ID" value="GAA4703882.1"/>
    <property type="molecule type" value="Genomic_DNA"/>
</dbReference>
<evidence type="ECO:0000313" key="3">
    <source>
        <dbReference type="Proteomes" id="UP001499974"/>
    </source>
</evidence>
<keyword evidence="3" id="KW-1185">Reference proteome</keyword>
<gene>
    <name evidence="2" type="ORF">GCM10023349_21720</name>
</gene>
<dbReference type="Proteomes" id="UP001499974">
    <property type="component" value="Unassembled WGS sequence"/>
</dbReference>
<accession>A0ABP8XA19</accession>